<protein>
    <submittedName>
        <fullName evidence="2">Uncharacterized protein</fullName>
    </submittedName>
</protein>
<name>A0A068UXU5_COFCA</name>
<organism evidence="2 3">
    <name type="scientific">Coffea canephora</name>
    <name type="common">Robusta coffee</name>
    <dbReference type="NCBI Taxonomy" id="49390"/>
    <lineage>
        <taxon>Eukaryota</taxon>
        <taxon>Viridiplantae</taxon>
        <taxon>Streptophyta</taxon>
        <taxon>Embryophyta</taxon>
        <taxon>Tracheophyta</taxon>
        <taxon>Spermatophyta</taxon>
        <taxon>Magnoliopsida</taxon>
        <taxon>eudicotyledons</taxon>
        <taxon>Gunneridae</taxon>
        <taxon>Pentapetalae</taxon>
        <taxon>asterids</taxon>
        <taxon>lamiids</taxon>
        <taxon>Gentianales</taxon>
        <taxon>Rubiaceae</taxon>
        <taxon>Ixoroideae</taxon>
        <taxon>Gardenieae complex</taxon>
        <taxon>Bertiereae - Coffeeae clade</taxon>
        <taxon>Coffeeae</taxon>
        <taxon>Coffea</taxon>
    </lineage>
</organism>
<dbReference type="EMBL" id="HG739157">
    <property type="protein sequence ID" value="CDP13079.1"/>
    <property type="molecule type" value="Genomic_DNA"/>
</dbReference>
<evidence type="ECO:0000313" key="2">
    <source>
        <dbReference type="EMBL" id="CDP13079.1"/>
    </source>
</evidence>
<reference evidence="3" key="1">
    <citation type="journal article" date="2014" name="Science">
        <title>The coffee genome provides insight into the convergent evolution of caffeine biosynthesis.</title>
        <authorList>
            <person name="Denoeud F."/>
            <person name="Carretero-Paulet L."/>
            <person name="Dereeper A."/>
            <person name="Droc G."/>
            <person name="Guyot R."/>
            <person name="Pietrella M."/>
            <person name="Zheng C."/>
            <person name="Alberti A."/>
            <person name="Anthony F."/>
            <person name="Aprea G."/>
            <person name="Aury J.M."/>
            <person name="Bento P."/>
            <person name="Bernard M."/>
            <person name="Bocs S."/>
            <person name="Campa C."/>
            <person name="Cenci A."/>
            <person name="Combes M.C."/>
            <person name="Crouzillat D."/>
            <person name="Da Silva C."/>
            <person name="Daddiego L."/>
            <person name="De Bellis F."/>
            <person name="Dussert S."/>
            <person name="Garsmeur O."/>
            <person name="Gayraud T."/>
            <person name="Guignon V."/>
            <person name="Jahn K."/>
            <person name="Jamilloux V."/>
            <person name="Joet T."/>
            <person name="Labadie K."/>
            <person name="Lan T."/>
            <person name="Leclercq J."/>
            <person name="Lepelley M."/>
            <person name="Leroy T."/>
            <person name="Li L.T."/>
            <person name="Librado P."/>
            <person name="Lopez L."/>
            <person name="Munoz A."/>
            <person name="Noel B."/>
            <person name="Pallavicini A."/>
            <person name="Perrotta G."/>
            <person name="Poncet V."/>
            <person name="Pot D."/>
            <person name="Priyono X."/>
            <person name="Rigoreau M."/>
            <person name="Rouard M."/>
            <person name="Rozas J."/>
            <person name="Tranchant-Dubreuil C."/>
            <person name="VanBuren R."/>
            <person name="Zhang Q."/>
            <person name="Andrade A.C."/>
            <person name="Argout X."/>
            <person name="Bertrand B."/>
            <person name="de Kochko A."/>
            <person name="Graziosi G."/>
            <person name="Henry R.J."/>
            <person name="Jayarama X."/>
            <person name="Ming R."/>
            <person name="Nagai C."/>
            <person name="Rounsley S."/>
            <person name="Sankoff D."/>
            <person name="Giuliano G."/>
            <person name="Albert V.A."/>
            <person name="Wincker P."/>
            <person name="Lashermes P."/>
        </authorList>
    </citation>
    <scope>NUCLEOTIDE SEQUENCE [LARGE SCALE GENOMIC DNA]</scope>
    <source>
        <strain evidence="3">cv. DH200-94</strain>
    </source>
</reference>
<dbReference type="InParanoid" id="A0A068UXU5"/>
<proteinExistence type="predicted"/>
<gene>
    <name evidence="2" type="ORF">GSCOC_T00037852001</name>
</gene>
<dbReference type="Gramene" id="CDP13079">
    <property type="protein sequence ID" value="CDP13079"/>
    <property type="gene ID" value="GSCOC_T00037852001"/>
</dbReference>
<feature type="region of interest" description="Disordered" evidence="1">
    <location>
        <begin position="34"/>
        <end position="66"/>
    </location>
</feature>
<dbReference type="AlphaFoldDB" id="A0A068UXU5"/>
<feature type="compositionally biased region" description="Basic and acidic residues" evidence="1">
    <location>
        <begin position="54"/>
        <end position="65"/>
    </location>
</feature>
<sequence>MRRLTKLTRVDVFDCPLLRQQYTPQRGIYYLEEEISSDPASSESEEEEIDDNELAGRKGEQKSIDSAETSASWCFPSLLKKRKSSGGMLCRKVIMQHFSPQELFSYLHPI</sequence>
<keyword evidence="3" id="KW-1185">Reference proteome</keyword>
<evidence type="ECO:0000313" key="3">
    <source>
        <dbReference type="Proteomes" id="UP000295252"/>
    </source>
</evidence>
<dbReference type="Proteomes" id="UP000295252">
    <property type="component" value="Chromosome I"/>
</dbReference>
<accession>A0A068UXU5</accession>
<feature type="compositionally biased region" description="Acidic residues" evidence="1">
    <location>
        <begin position="43"/>
        <end position="53"/>
    </location>
</feature>
<evidence type="ECO:0000256" key="1">
    <source>
        <dbReference type="SAM" id="MobiDB-lite"/>
    </source>
</evidence>